<dbReference type="HAMAP" id="MF_01006">
    <property type="entry name" value="Undec_diphosphatase"/>
    <property type="match status" value="1"/>
</dbReference>
<reference evidence="18 19" key="1">
    <citation type="submission" date="2014-06" db="EMBL/GenBank/DDBJ databases">
        <title>Genome characterization of distinct group I Clostridium botulinum lineages.</title>
        <authorList>
            <person name="Giordani F."/>
            <person name="Anselmo A."/>
            <person name="Fillo S."/>
            <person name="Palozzi A.M."/>
            <person name="Fortunato A."/>
            <person name="Gentile B."/>
            <person name="Ciammaruconi A."/>
            <person name="Anniballi F."/>
            <person name="De Medici D."/>
            <person name="Lista F."/>
        </authorList>
    </citation>
    <scope>NUCLEOTIDE SEQUENCE [LARGE SCALE GENOMIC DNA]</scope>
    <source>
        <strain evidence="18 19">B2 450</strain>
    </source>
</reference>
<evidence type="ECO:0000313" key="19">
    <source>
        <dbReference type="Proteomes" id="UP000032250"/>
    </source>
</evidence>
<keyword evidence="13 17" id="KW-0961">Cell wall biogenesis/degradation</keyword>
<dbReference type="InterPro" id="IPR003824">
    <property type="entry name" value="UppP"/>
</dbReference>
<dbReference type="EC" id="3.6.1.27" evidence="3 17"/>
<dbReference type="GO" id="GO:0071555">
    <property type="term" value="P:cell wall organization"/>
    <property type="evidence" value="ECO:0007669"/>
    <property type="project" value="UniProtKB-KW"/>
</dbReference>
<feature type="transmembrane region" description="Helical" evidence="17">
    <location>
        <begin position="182"/>
        <end position="208"/>
    </location>
</feature>
<dbReference type="PANTHER" id="PTHR30622">
    <property type="entry name" value="UNDECAPRENYL-DIPHOSPHATASE"/>
    <property type="match status" value="1"/>
</dbReference>
<evidence type="ECO:0000256" key="15">
    <source>
        <dbReference type="ARBA" id="ARBA00032932"/>
    </source>
</evidence>
<dbReference type="GO" id="GO:0009252">
    <property type="term" value="P:peptidoglycan biosynthetic process"/>
    <property type="evidence" value="ECO:0007669"/>
    <property type="project" value="UniProtKB-KW"/>
</dbReference>
<keyword evidence="9 17" id="KW-0573">Peptidoglycan synthesis</keyword>
<feature type="transmembrane region" description="Helical" evidence="17">
    <location>
        <begin position="49"/>
        <end position="67"/>
    </location>
</feature>
<evidence type="ECO:0000256" key="8">
    <source>
        <dbReference type="ARBA" id="ARBA00022960"/>
    </source>
</evidence>
<evidence type="ECO:0000256" key="2">
    <source>
        <dbReference type="ARBA" id="ARBA00010621"/>
    </source>
</evidence>
<feature type="transmembrane region" description="Helical" evidence="17">
    <location>
        <begin position="262"/>
        <end position="281"/>
    </location>
</feature>
<name>A0A0D1A3G7_CLOBO</name>
<dbReference type="HOGENOM" id="CLU_060296_2_0_9"/>
<evidence type="ECO:0000256" key="17">
    <source>
        <dbReference type="HAMAP-Rule" id="MF_01006"/>
    </source>
</evidence>
<evidence type="ECO:0000256" key="7">
    <source>
        <dbReference type="ARBA" id="ARBA00022801"/>
    </source>
</evidence>
<dbReference type="GO" id="GO:0008360">
    <property type="term" value="P:regulation of cell shape"/>
    <property type="evidence" value="ECO:0007669"/>
    <property type="project" value="UniProtKB-KW"/>
</dbReference>
<comment type="caution">
    <text evidence="18">The sequence shown here is derived from an EMBL/GenBank/DDBJ whole genome shotgun (WGS) entry which is preliminary data.</text>
</comment>
<dbReference type="NCBIfam" id="TIGR00753">
    <property type="entry name" value="undec_PP_bacA"/>
    <property type="match status" value="1"/>
</dbReference>
<dbReference type="OrthoDB" id="9808289at2"/>
<keyword evidence="8 17" id="KW-0133">Cell shape</keyword>
<protein>
    <recommendedName>
        <fullName evidence="4 17">Undecaprenyl-diphosphatase</fullName>
        <ecNumber evidence="3 17">3.6.1.27</ecNumber>
    </recommendedName>
    <alternativeName>
        <fullName evidence="15 17">Bacitracin resistance protein</fullName>
    </alternativeName>
    <alternativeName>
        <fullName evidence="14 17">Undecaprenyl pyrophosphate phosphatase</fullName>
    </alternativeName>
</protein>
<comment type="catalytic activity">
    <reaction evidence="16 17">
        <text>di-trans,octa-cis-undecaprenyl diphosphate + H2O = di-trans,octa-cis-undecaprenyl phosphate + phosphate + H(+)</text>
        <dbReference type="Rhea" id="RHEA:28094"/>
        <dbReference type="ChEBI" id="CHEBI:15377"/>
        <dbReference type="ChEBI" id="CHEBI:15378"/>
        <dbReference type="ChEBI" id="CHEBI:43474"/>
        <dbReference type="ChEBI" id="CHEBI:58405"/>
        <dbReference type="ChEBI" id="CHEBI:60392"/>
        <dbReference type="EC" id="3.6.1.27"/>
    </reaction>
</comment>
<dbReference type="RefSeq" id="WP_043031164.1">
    <property type="nucleotide sequence ID" value="NZ_JXSU01000006.1"/>
</dbReference>
<feature type="transmembrane region" description="Helical" evidence="17">
    <location>
        <begin position="118"/>
        <end position="137"/>
    </location>
</feature>
<accession>A0A0D1A3G7</accession>
<keyword evidence="10 17" id="KW-1133">Transmembrane helix</keyword>
<evidence type="ECO:0000256" key="5">
    <source>
        <dbReference type="ARBA" id="ARBA00022475"/>
    </source>
</evidence>
<dbReference type="PATRIC" id="fig|1379739.3.peg.735"/>
<dbReference type="AlphaFoldDB" id="A0A0D1A3G7"/>
<dbReference type="Proteomes" id="UP000032250">
    <property type="component" value="Unassembled WGS sequence"/>
</dbReference>
<evidence type="ECO:0000313" key="18">
    <source>
        <dbReference type="EMBL" id="KIS25398.1"/>
    </source>
</evidence>
<comment type="function">
    <text evidence="17">Catalyzes the dephosphorylation of undecaprenyl diphosphate (UPP). Confers resistance to bacitracin.</text>
</comment>
<evidence type="ECO:0000256" key="3">
    <source>
        <dbReference type="ARBA" id="ARBA00012374"/>
    </source>
</evidence>
<keyword evidence="12 17" id="KW-0046">Antibiotic resistance</keyword>
<dbReference type="Pfam" id="PF02673">
    <property type="entry name" value="BacA"/>
    <property type="match status" value="1"/>
</dbReference>
<keyword evidence="5 17" id="KW-1003">Cell membrane</keyword>
<evidence type="ECO:0000256" key="16">
    <source>
        <dbReference type="ARBA" id="ARBA00047594"/>
    </source>
</evidence>
<feature type="transmembrane region" description="Helical" evidence="17">
    <location>
        <begin position="88"/>
        <end position="106"/>
    </location>
</feature>
<evidence type="ECO:0000256" key="10">
    <source>
        <dbReference type="ARBA" id="ARBA00022989"/>
    </source>
</evidence>
<evidence type="ECO:0000256" key="11">
    <source>
        <dbReference type="ARBA" id="ARBA00023136"/>
    </source>
</evidence>
<proteinExistence type="inferred from homology"/>
<evidence type="ECO:0000256" key="1">
    <source>
        <dbReference type="ARBA" id="ARBA00004651"/>
    </source>
</evidence>
<comment type="subcellular location">
    <subcellularLocation>
        <location evidence="1 17">Cell membrane</location>
        <topology evidence="1 17">Multi-pass membrane protein</topology>
    </subcellularLocation>
</comment>
<keyword evidence="6 17" id="KW-0812">Transmembrane</keyword>
<keyword evidence="11 17" id="KW-0472">Membrane</keyword>
<gene>
    <name evidence="17" type="primary">uppP</name>
    <name evidence="18" type="ORF">N495_02135</name>
</gene>
<evidence type="ECO:0000256" key="6">
    <source>
        <dbReference type="ARBA" id="ARBA00022692"/>
    </source>
</evidence>
<sequence>MLLILKAIIIGIVEGITEFLPVSSTGHMIIAGSLIGFDGTVYRKAYTDMFSVVIQLGAILAVVVLYWDKIMSTLKNFLPSDRVPVKKCGLKFWINIGIASIPAAAIGMPFNDKIEEKLFYPLPVTIALIVGAIWMIYAENRYRNNSKTTSIDDINAKQAIIIGLFQCLALWPGMSRSASTIIGAWIVGLSTVAAAEFSFFLAIPAMIGASGMSLIKHNVFSTCSSIELIALAAGFIVSFIVALVVIDKFIAFLKKKPMKVFAIYRIALGIVLMVLIYSNIIKWH</sequence>
<evidence type="ECO:0000256" key="12">
    <source>
        <dbReference type="ARBA" id="ARBA00023251"/>
    </source>
</evidence>
<feature type="transmembrane region" description="Helical" evidence="17">
    <location>
        <begin position="228"/>
        <end position="250"/>
    </location>
</feature>
<evidence type="ECO:0000256" key="9">
    <source>
        <dbReference type="ARBA" id="ARBA00022984"/>
    </source>
</evidence>
<dbReference type="GO" id="GO:0050380">
    <property type="term" value="F:undecaprenyl-diphosphatase activity"/>
    <property type="evidence" value="ECO:0007669"/>
    <property type="project" value="UniProtKB-UniRule"/>
</dbReference>
<dbReference type="EMBL" id="JXSU01000006">
    <property type="protein sequence ID" value="KIS25398.1"/>
    <property type="molecule type" value="Genomic_DNA"/>
</dbReference>
<evidence type="ECO:0000256" key="14">
    <source>
        <dbReference type="ARBA" id="ARBA00032707"/>
    </source>
</evidence>
<keyword evidence="7 17" id="KW-0378">Hydrolase</keyword>
<comment type="miscellaneous">
    <text evidence="17">Bacitracin is thought to be involved in the inhibition of peptidoglycan synthesis by sequestering undecaprenyl diphosphate, thereby reducing the pool of lipid carrier available.</text>
</comment>
<dbReference type="NCBIfam" id="NF001390">
    <property type="entry name" value="PRK00281.1-4"/>
    <property type="match status" value="1"/>
</dbReference>
<comment type="similarity">
    <text evidence="2 17">Belongs to the UppP family.</text>
</comment>
<dbReference type="GO" id="GO:0046677">
    <property type="term" value="P:response to antibiotic"/>
    <property type="evidence" value="ECO:0007669"/>
    <property type="project" value="UniProtKB-UniRule"/>
</dbReference>
<dbReference type="PANTHER" id="PTHR30622:SF3">
    <property type="entry name" value="UNDECAPRENYL-DIPHOSPHATASE"/>
    <property type="match status" value="1"/>
</dbReference>
<dbReference type="NCBIfam" id="NF001389">
    <property type="entry name" value="PRK00281.1-2"/>
    <property type="match status" value="1"/>
</dbReference>
<organism evidence="18 19">
    <name type="scientific">Clostridium botulinum B2 450</name>
    <dbReference type="NCBI Taxonomy" id="1379739"/>
    <lineage>
        <taxon>Bacteria</taxon>
        <taxon>Bacillati</taxon>
        <taxon>Bacillota</taxon>
        <taxon>Clostridia</taxon>
        <taxon>Eubacteriales</taxon>
        <taxon>Clostridiaceae</taxon>
        <taxon>Clostridium</taxon>
    </lineage>
</organism>
<dbReference type="GO" id="GO:0005886">
    <property type="term" value="C:plasma membrane"/>
    <property type="evidence" value="ECO:0007669"/>
    <property type="project" value="UniProtKB-SubCell"/>
</dbReference>
<evidence type="ECO:0000256" key="4">
    <source>
        <dbReference type="ARBA" id="ARBA00021581"/>
    </source>
</evidence>
<evidence type="ECO:0000256" key="13">
    <source>
        <dbReference type="ARBA" id="ARBA00023316"/>
    </source>
</evidence>